<dbReference type="Gene3D" id="1.10.1280.10">
    <property type="entry name" value="Di-copper center containing domain from catechol oxidase"/>
    <property type="match status" value="1"/>
</dbReference>
<dbReference type="Pfam" id="PF00264">
    <property type="entry name" value="Tyrosinase"/>
    <property type="match status" value="1"/>
</dbReference>
<dbReference type="GO" id="GO:0016491">
    <property type="term" value="F:oxidoreductase activity"/>
    <property type="evidence" value="ECO:0007669"/>
    <property type="project" value="InterPro"/>
</dbReference>
<dbReference type="GO" id="GO:0046872">
    <property type="term" value="F:metal ion binding"/>
    <property type="evidence" value="ECO:0007669"/>
    <property type="project" value="UniProtKB-KW"/>
</dbReference>
<dbReference type="SUPFAM" id="SSF48056">
    <property type="entry name" value="Di-copper centre-containing domain"/>
    <property type="match status" value="1"/>
</dbReference>
<dbReference type="InterPro" id="IPR050316">
    <property type="entry name" value="Tyrosinase/Hemocyanin"/>
</dbReference>
<name>W2SRJ6_NECAM</name>
<dbReference type="STRING" id="51031.W2SRJ6"/>
<feature type="domain" description="Tyrosinase copper-binding" evidence="2">
    <location>
        <begin position="56"/>
        <end position="67"/>
    </location>
</feature>
<dbReference type="OrthoDB" id="5832401at2759"/>
<dbReference type="EMBL" id="KI668825">
    <property type="protein sequence ID" value="ETN71302.1"/>
    <property type="molecule type" value="Genomic_DNA"/>
</dbReference>
<accession>W2SRJ6</accession>
<keyword evidence="1" id="KW-0479">Metal-binding</keyword>
<dbReference type="PROSITE" id="PS00498">
    <property type="entry name" value="TYROSINASE_2"/>
    <property type="match status" value="1"/>
</dbReference>
<proteinExistence type="predicted"/>
<evidence type="ECO:0000259" key="2">
    <source>
        <dbReference type="PROSITE" id="PS00498"/>
    </source>
</evidence>
<protein>
    <recommendedName>
        <fullName evidence="2">Tyrosinase copper-binding domain-containing protein</fullName>
    </recommendedName>
</protein>
<dbReference type="InterPro" id="IPR008922">
    <property type="entry name" value="Di-copper_centre_dom_sf"/>
</dbReference>
<organism evidence="3 4">
    <name type="scientific">Necator americanus</name>
    <name type="common">Human hookworm</name>
    <dbReference type="NCBI Taxonomy" id="51031"/>
    <lineage>
        <taxon>Eukaryota</taxon>
        <taxon>Metazoa</taxon>
        <taxon>Ecdysozoa</taxon>
        <taxon>Nematoda</taxon>
        <taxon>Chromadorea</taxon>
        <taxon>Rhabditida</taxon>
        <taxon>Rhabditina</taxon>
        <taxon>Rhabditomorpha</taxon>
        <taxon>Strongyloidea</taxon>
        <taxon>Ancylostomatidae</taxon>
        <taxon>Bunostominae</taxon>
        <taxon>Necator</taxon>
    </lineage>
</organism>
<dbReference type="AlphaFoldDB" id="W2SRJ6"/>
<dbReference type="PANTHER" id="PTHR11474">
    <property type="entry name" value="TYROSINASE FAMILY MEMBER"/>
    <property type="match status" value="1"/>
</dbReference>
<dbReference type="PANTHER" id="PTHR11474:SF21">
    <property type="entry name" value="SHKT DOMAIN-CONTAINING PROTEIN"/>
    <property type="match status" value="1"/>
</dbReference>
<sequence>MDWNAKALGRVKEGCKQTKVVCTWGMGAGSMRTMRQDKAKSGLKRDMFQPITSTNDPIFWNHHSFVDLVWENWRLLRQSPAARGTQYPPNNPSCSSAATTVTMLPFFPMVNKDGLSNAYTDNLYSYAPRPTCSAANPSGCGSRWEDFFGFSAKVEFFPKVNRVVHDFVGYGAQLCKNYLEGSDLGNGLPAPDP</sequence>
<dbReference type="KEGG" id="nai:NECAME_14268"/>
<evidence type="ECO:0000313" key="4">
    <source>
        <dbReference type="Proteomes" id="UP000053676"/>
    </source>
</evidence>
<evidence type="ECO:0000313" key="3">
    <source>
        <dbReference type="EMBL" id="ETN71302.1"/>
    </source>
</evidence>
<dbReference type="Proteomes" id="UP000053676">
    <property type="component" value="Unassembled WGS sequence"/>
</dbReference>
<evidence type="ECO:0000256" key="1">
    <source>
        <dbReference type="ARBA" id="ARBA00022723"/>
    </source>
</evidence>
<gene>
    <name evidence="3" type="ORF">NECAME_14268</name>
</gene>
<reference evidence="4" key="1">
    <citation type="journal article" date="2014" name="Nat. Genet.">
        <title>Genome of the human hookworm Necator americanus.</title>
        <authorList>
            <person name="Tang Y.T."/>
            <person name="Gao X."/>
            <person name="Rosa B.A."/>
            <person name="Abubucker S."/>
            <person name="Hallsworth-Pepin K."/>
            <person name="Martin J."/>
            <person name="Tyagi R."/>
            <person name="Heizer E."/>
            <person name="Zhang X."/>
            <person name="Bhonagiri-Palsikar V."/>
            <person name="Minx P."/>
            <person name="Warren W.C."/>
            <person name="Wang Q."/>
            <person name="Zhan B."/>
            <person name="Hotez P.J."/>
            <person name="Sternberg P.W."/>
            <person name="Dougall A."/>
            <person name="Gaze S.T."/>
            <person name="Mulvenna J."/>
            <person name="Sotillo J."/>
            <person name="Ranganathan S."/>
            <person name="Rabelo E.M."/>
            <person name="Wilson R.K."/>
            <person name="Felgner P.L."/>
            <person name="Bethony J."/>
            <person name="Hawdon J.M."/>
            <person name="Gasser R.B."/>
            <person name="Loukas A."/>
            <person name="Mitreva M."/>
        </authorList>
    </citation>
    <scope>NUCLEOTIDE SEQUENCE [LARGE SCALE GENOMIC DNA]</scope>
</reference>
<keyword evidence="4" id="KW-1185">Reference proteome</keyword>
<dbReference type="InterPro" id="IPR002227">
    <property type="entry name" value="Tyrosinase_Cu-bd"/>
</dbReference>